<accession>A0A6N9HJ12</accession>
<dbReference type="GO" id="GO:0016705">
    <property type="term" value="F:oxidoreductase activity, acting on paired donors, with incorporation or reduction of molecular oxygen"/>
    <property type="evidence" value="ECO:0007669"/>
    <property type="project" value="InterPro"/>
</dbReference>
<dbReference type="SUPFAM" id="SSF48264">
    <property type="entry name" value="Cytochrome P450"/>
    <property type="match status" value="1"/>
</dbReference>
<dbReference type="GO" id="GO:0005506">
    <property type="term" value="F:iron ion binding"/>
    <property type="evidence" value="ECO:0007669"/>
    <property type="project" value="InterPro"/>
</dbReference>
<evidence type="ECO:0000313" key="2">
    <source>
        <dbReference type="EMBL" id="MYN03480.1"/>
    </source>
</evidence>
<sequence>MQELEWDAGRGVWIAAGSALVEEVLGHPALRVRPPTEAVPQALAGGSAGEVFGALVRMNDGERHAVPKLALQRALAACAHSVARARAHEVAGRLLAQGSAFGAWTFAAPVSTVASLLGFSDAQLPAVARWMGHFVACLSPLSSAAQIDAAHAASLRLLAAMRELLQAAPAGSLAAAVAHEAQAAGWNHDHAVLANLVGLLSQTYEASAGLLGNCLVAIQHGADRSDAARLAAQVMLADPPILNTRRFAAERCQVAGVTVEAGQAILVMLGDAQRGFGHGRHACPGQQLALQIAAGCLEALGGTPLPQLTWTYRASLNARIPEFQQ</sequence>
<dbReference type="InterPro" id="IPR017972">
    <property type="entry name" value="Cyt_P450_CS"/>
</dbReference>
<dbReference type="GO" id="GO:0004497">
    <property type="term" value="F:monooxygenase activity"/>
    <property type="evidence" value="ECO:0007669"/>
    <property type="project" value="InterPro"/>
</dbReference>
<comment type="caution">
    <text evidence="2">The sequence shown here is derived from an EMBL/GenBank/DDBJ whole genome shotgun (WGS) entry which is preliminary data.</text>
</comment>
<dbReference type="CDD" id="cd11036">
    <property type="entry name" value="AknT-like"/>
    <property type="match status" value="1"/>
</dbReference>
<dbReference type="PROSITE" id="PS00086">
    <property type="entry name" value="CYTOCHROME_P450"/>
    <property type="match status" value="1"/>
</dbReference>
<dbReference type="InterPro" id="IPR036396">
    <property type="entry name" value="Cyt_P450_sf"/>
</dbReference>
<dbReference type="Proteomes" id="UP000448575">
    <property type="component" value="Unassembled WGS sequence"/>
</dbReference>
<evidence type="ECO:0000313" key="3">
    <source>
        <dbReference type="Proteomes" id="UP000448575"/>
    </source>
</evidence>
<dbReference type="Gene3D" id="1.10.630.10">
    <property type="entry name" value="Cytochrome P450"/>
    <property type="match status" value="1"/>
</dbReference>
<dbReference type="EMBL" id="WWCJ01000010">
    <property type="protein sequence ID" value="MYN03480.1"/>
    <property type="molecule type" value="Genomic_DNA"/>
</dbReference>
<dbReference type="RefSeq" id="WP_161026456.1">
    <property type="nucleotide sequence ID" value="NZ_WWCJ01000010.1"/>
</dbReference>
<proteinExistence type="inferred from homology"/>
<name>A0A6N9HJ12_9BURK</name>
<dbReference type="AlphaFoldDB" id="A0A6N9HJ12"/>
<organism evidence="2 3">
    <name type="scientific">Pseudoduganella guangdongensis</name>
    <dbReference type="NCBI Taxonomy" id="2692179"/>
    <lineage>
        <taxon>Bacteria</taxon>
        <taxon>Pseudomonadati</taxon>
        <taxon>Pseudomonadota</taxon>
        <taxon>Betaproteobacteria</taxon>
        <taxon>Burkholderiales</taxon>
        <taxon>Oxalobacteraceae</taxon>
        <taxon>Telluria group</taxon>
        <taxon>Pseudoduganella</taxon>
    </lineage>
</organism>
<protein>
    <submittedName>
        <fullName evidence="2">Cytochrome P450</fullName>
    </submittedName>
</protein>
<evidence type="ECO:0000256" key="1">
    <source>
        <dbReference type="ARBA" id="ARBA00010617"/>
    </source>
</evidence>
<reference evidence="2 3" key="1">
    <citation type="submission" date="2019-12" db="EMBL/GenBank/DDBJ databases">
        <title>Novel species isolated from a subtropical stream in China.</title>
        <authorList>
            <person name="Lu H."/>
        </authorList>
    </citation>
    <scope>NUCLEOTIDE SEQUENCE [LARGE SCALE GENOMIC DNA]</scope>
    <source>
        <strain evidence="2 3">DS3</strain>
    </source>
</reference>
<comment type="similarity">
    <text evidence="1">Belongs to the cytochrome P450 family.</text>
</comment>
<dbReference type="PANTHER" id="PTHR46696">
    <property type="entry name" value="P450, PUTATIVE (EUROFUNG)-RELATED"/>
    <property type="match status" value="1"/>
</dbReference>
<dbReference type="PANTHER" id="PTHR46696:SF1">
    <property type="entry name" value="CYTOCHROME P450 YJIB-RELATED"/>
    <property type="match status" value="1"/>
</dbReference>
<keyword evidence="3" id="KW-1185">Reference proteome</keyword>
<dbReference type="GO" id="GO:0020037">
    <property type="term" value="F:heme binding"/>
    <property type="evidence" value="ECO:0007669"/>
    <property type="project" value="InterPro"/>
</dbReference>
<gene>
    <name evidence="2" type="ORF">GTP41_15395</name>
</gene>